<keyword evidence="1" id="KW-0472">Membrane</keyword>
<accession>A0A1I6BMY6</accession>
<proteinExistence type="predicted"/>
<feature type="transmembrane region" description="Helical" evidence="1">
    <location>
        <begin position="12"/>
        <end position="30"/>
    </location>
</feature>
<evidence type="ECO:0000313" key="2">
    <source>
        <dbReference type="EMBL" id="SFQ82244.1"/>
    </source>
</evidence>
<evidence type="ECO:0000256" key="1">
    <source>
        <dbReference type="SAM" id="Phobius"/>
    </source>
</evidence>
<gene>
    <name evidence="2" type="ORF">SAMN04515668_4770</name>
</gene>
<keyword evidence="1" id="KW-0812">Transmembrane</keyword>
<dbReference type="EMBL" id="FOXS01000010">
    <property type="protein sequence ID" value="SFQ82244.1"/>
    <property type="molecule type" value="Genomic_DNA"/>
</dbReference>
<dbReference type="STRING" id="1227077.SAMN04515668_4770"/>
<feature type="transmembrane region" description="Helical" evidence="1">
    <location>
        <begin position="94"/>
        <end position="112"/>
    </location>
</feature>
<dbReference type="AlphaFoldDB" id="A0A1I6BMY6"/>
<evidence type="ECO:0000313" key="3">
    <source>
        <dbReference type="Proteomes" id="UP000199029"/>
    </source>
</evidence>
<feature type="transmembrane region" description="Helical" evidence="1">
    <location>
        <begin position="67"/>
        <end position="87"/>
    </location>
</feature>
<name>A0A1I6BMY6_HYMAR</name>
<protein>
    <submittedName>
        <fullName evidence="2">Uncharacterized protein</fullName>
    </submittedName>
</protein>
<sequence>MPILVNTERSTRALVLGALLAFAVVSVITVTHPPDVMWDKANGHRTMMGRSGNTTLLQLLLKIGAEAAKVLFLPVVGYVCAALASHVSKGPLRVAGLLWALWVASILGWVVFGDWSAMGD</sequence>
<dbReference type="Proteomes" id="UP000199029">
    <property type="component" value="Unassembled WGS sequence"/>
</dbReference>
<reference evidence="3" key="1">
    <citation type="submission" date="2016-10" db="EMBL/GenBank/DDBJ databases">
        <authorList>
            <person name="Varghese N."/>
            <person name="Submissions S."/>
        </authorList>
    </citation>
    <scope>NUCLEOTIDE SEQUENCE [LARGE SCALE GENOMIC DNA]</scope>
    <source>
        <strain evidence="3">OR362-8,ATCC BAA-1266,JCM 13504</strain>
    </source>
</reference>
<keyword evidence="3" id="KW-1185">Reference proteome</keyword>
<keyword evidence="1" id="KW-1133">Transmembrane helix</keyword>
<organism evidence="2 3">
    <name type="scientific">Hymenobacter arizonensis</name>
    <name type="common">Siccationidurans arizonensis</name>
    <dbReference type="NCBI Taxonomy" id="1227077"/>
    <lineage>
        <taxon>Bacteria</taxon>
        <taxon>Pseudomonadati</taxon>
        <taxon>Bacteroidota</taxon>
        <taxon>Cytophagia</taxon>
        <taxon>Cytophagales</taxon>
        <taxon>Hymenobacteraceae</taxon>
        <taxon>Hymenobacter</taxon>
    </lineage>
</organism>